<gene>
    <name evidence="1" type="ORF">SMTD_LOCUS2151</name>
</gene>
<dbReference type="Proteomes" id="UP000269396">
    <property type="component" value="Unassembled WGS sequence"/>
</dbReference>
<dbReference type="GO" id="GO:0030286">
    <property type="term" value="C:dynein complex"/>
    <property type="evidence" value="ECO:0007669"/>
    <property type="project" value="InterPro"/>
</dbReference>
<sequence>MYRSRGELEMNEFMFFLTGGVGLENKLANPANNWLSDKCWDEICRLSTLKGFETFREHFTTHLNEWKQYYDSKEPQEDKLPEPWDKLDVFKSLIILRCIRPDKV</sequence>
<evidence type="ECO:0000313" key="2">
    <source>
        <dbReference type="Proteomes" id="UP000269396"/>
    </source>
</evidence>
<dbReference type="GO" id="GO:0007018">
    <property type="term" value="P:microtubule-based movement"/>
    <property type="evidence" value="ECO:0007669"/>
    <property type="project" value="InterPro"/>
</dbReference>
<protein>
    <submittedName>
        <fullName evidence="1">Uncharacterized protein</fullName>
    </submittedName>
</protein>
<reference evidence="1 2" key="1">
    <citation type="submission" date="2018-11" db="EMBL/GenBank/DDBJ databases">
        <authorList>
            <consortium name="Pathogen Informatics"/>
        </authorList>
    </citation>
    <scope>NUCLEOTIDE SEQUENCE [LARGE SCALE GENOMIC DNA]</scope>
    <source>
        <strain>Denwood</strain>
        <strain evidence="2">Zambia</strain>
    </source>
</reference>
<dbReference type="GO" id="GO:0045505">
    <property type="term" value="F:dynein intermediate chain binding"/>
    <property type="evidence" value="ECO:0007669"/>
    <property type="project" value="InterPro"/>
</dbReference>
<organism evidence="1 2">
    <name type="scientific">Schistosoma mattheei</name>
    <dbReference type="NCBI Taxonomy" id="31246"/>
    <lineage>
        <taxon>Eukaryota</taxon>
        <taxon>Metazoa</taxon>
        <taxon>Spiralia</taxon>
        <taxon>Lophotrochozoa</taxon>
        <taxon>Platyhelminthes</taxon>
        <taxon>Trematoda</taxon>
        <taxon>Digenea</taxon>
        <taxon>Strigeidida</taxon>
        <taxon>Schistosomatoidea</taxon>
        <taxon>Schistosomatidae</taxon>
        <taxon>Schistosoma</taxon>
    </lineage>
</organism>
<dbReference type="PANTHER" id="PTHR22878">
    <property type="entry name" value="DYNEIN HEAVY CHAIN 6, AXONEMAL-LIKE-RELATED"/>
    <property type="match status" value="1"/>
</dbReference>
<proteinExistence type="predicted"/>
<accession>A0A183NJ66</accession>
<dbReference type="PANTHER" id="PTHR22878:SF68">
    <property type="entry name" value="DYNEIN HEAVY CHAIN 6, AXONEMAL-LIKE"/>
    <property type="match status" value="1"/>
</dbReference>
<dbReference type="AlphaFoldDB" id="A0A183NJ66"/>
<evidence type="ECO:0000313" key="1">
    <source>
        <dbReference type="EMBL" id="VDO84660.1"/>
    </source>
</evidence>
<dbReference type="GO" id="GO:0051959">
    <property type="term" value="F:dynein light intermediate chain binding"/>
    <property type="evidence" value="ECO:0007669"/>
    <property type="project" value="InterPro"/>
</dbReference>
<dbReference type="EMBL" id="UZAL01002777">
    <property type="protein sequence ID" value="VDO84660.1"/>
    <property type="molecule type" value="Genomic_DNA"/>
</dbReference>
<dbReference type="STRING" id="31246.A0A183NJ66"/>
<keyword evidence="2" id="KW-1185">Reference proteome</keyword>
<dbReference type="InterPro" id="IPR026983">
    <property type="entry name" value="DHC"/>
</dbReference>
<name>A0A183NJ66_9TREM</name>